<evidence type="ECO:0000256" key="6">
    <source>
        <dbReference type="PROSITE-ProRule" id="PRU00983"/>
    </source>
</evidence>
<dbReference type="CDD" id="cd11684">
    <property type="entry name" value="DHR2_DOCK"/>
    <property type="match status" value="1"/>
</dbReference>
<evidence type="ECO:0000259" key="9">
    <source>
        <dbReference type="PROSITE" id="PS51650"/>
    </source>
</evidence>
<evidence type="ECO:0000256" key="2">
    <source>
        <dbReference type="ARBA" id="ARBA00022443"/>
    </source>
</evidence>
<comment type="subcellular location">
    <subcellularLocation>
        <location evidence="1">Cytoplasm</location>
    </subcellularLocation>
</comment>
<accession>A0A9Q0LFI6</accession>
<sequence length="1802" mass="213093">MTSWKQTRIFGVAKYKFSAKQESYLKTDFGDPLFIKEETEEWFRAKSILTGKHGIIPKTYVEIIDEPIPTKQNFLARETHPYIHANPFLILCKRFIVTYRKIMDFFCFEKRDFAKQDEIKFYVGMLIQLQKEVLNRSGNKDDVLQAQEQILNMIQNCQKKLRLPAVPRKENGQIINPKAFGMIESFEYFKSLEDPRQQLSLEKEKKGAKNIQLLFEFNAAILLLPSEAEVRFFLYSQSEKRPITEIYSLNIEKTGMNKDIDKHGKLKTVFKDLTASDFSGQLYIVCQILRVGPVSLDEKYQKKGEKKESEYKRPFAVGVLELLQNFLKTTKETKKEETITMYSLTNEANFPKMHEIILNSEQTLKKLDHGVTISWTVFQGDYDDIIKEKEEELQQKMEDIKKKQEKQEKTGETETETETDTEHTISIDRQETKKSTNLKSNLISMEAEEQKKRIEEQLENIREFKNTGFTLKTKFPDVILPSYIRNDLYITLLEGEFNEERKASSHNIEMRVYVKMNDCKDAKNFVTDCISYGENSNRLSVYKSSVYYHKNNPKWLETFRINMPVDQFEKSHLYMEFVHCPVKEGQEDKVISFAFLPFFKNGTMIQQGLASFHTYKYVPKVLKDEPVFYLTEPESQQKQKTKLVPRKEQIKINIDLCSTRLTQDTNVTGLLKWKESTQPLNQILKNFTYAPQNEIVKFIREILDILFVLLEQKGSGKDTKKSIYESIEYVIGIVSDKRFKNFTPVLNDYLQTRFSDKIINTQENDNQQNILNQNLKKSLCTVYIFFIEMLKSKLSDTENAERKSLLSSMKAIEYSFKFIISSWILNITENPNEASKKSKVKSDLKEILALINTFMKRTTPVWINAAQEMALRHFKSIFSELSRIFKLKELAEFTKELIESVRKEDLKGLNQSKLDLIVYLFQERVFENRRSRVMIIPIILKQISFHYKMSEEEFNLCIEILLVILKRTFEQQKLYESKDTSKQQEIQQESFIFYEENNQNKEKPVHKERQPIRELLDFPRHLFQMLNYNDECEEKEIQDALLKHDGDHTRTSKEPSLSRENKPSELKRATSTSLLRIENDIPSEIESSPEILSIKFKRGEIRRKIVTGILSLFQMVDSSHVKTLLRVYDSHQQLRAEFLELIFTTFIKLINSPIYHKKLESLSIFQYFIILKTLKLFMNELHEKYIGSSYIKMWDSYFKALVEFIKSPTLQLESLKDFQSYQIKAEFGDMRLKAAKILEKSWRILDQKYSFITTKVPDFLSLITLDHDKLKELGLNIYYSMLVEEIKRTESFTVVEQSTVDSIDMFIEKKVESKFNSYFFSHIQPKFKENPTYEAKCLNFVEQLQQLMDHLSILNDYPEEERYEDERTFVLLNLMDYLQKTKRYSMYAKYTHYLARLHLRNRNYTEAALCLSKVNDILEFNEKKVEEKMSELYFEYPRETTAERKERIIRNAATFFDKGKFWEKGVEFLNILKERFEKFTFEYDKLSEILKKQSEMYMKIFETERFFSSYFRVGYYGKGFDTEIYRKFKDKEFVYRGAELEQLSVFMEKMKAKFPEAKIGSTDPDDEIKEGNGQYIQISNLNPTSTEEMEGWKRSFSDRMSERIRKYYTHYNVNTFMYSKPFRKSKEKSSNEFKDLWLRNTFFITEDAFPGIKRRTTVIEKQIIEVSPIENAINSVNEKNDELISKIHKYESFNGKNISPFSMAFNGVIDAAVNGGVFKYQEAFFNDEFVKESFQNEQCVGDLKYALKKQQSVLEAGVLLHSTICPEEMKPFHENMEKQFAKMKQILAPSLKGVQLIEKFDF</sequence>
<evidence type="ECO:0000256" key="5">
    <source>
        <dbReference type="PROSITE-ProRule" id="PRU00192"/>
    </source>
</evidence>
<organism evidence="11 12">
    <name type="scientific">Anaeramoeba ignava</name>
    <name type="common">Anaerobic marine amoeba</name>
    <dbReference type="NCBI Taxonomy" id="1746090"/>
    <lineage>
        <taxon>Eukaryota</taxon>
        <taxon>Metamonada</taxon>
        <taxon>Anaeramoebidae</taxon>
        <taxon>Anaeramoeba</taxon>
    </lineage>
</organism>
<keyword evidence="3" id="KW-0963">Cytoplasm</keyword>
<feature type="domain" description="SH3" evidence="8">
    <location>
        <begin position="6"/>
        <end position="66"/>
    </location>
</feature>
<evidence type="ECO:0000313" key="11">
    <source>
        <dbReference type="EMBL" id="KAJ5071902.1"/>
    </source>
</evidence>
<dbReference type="GO" id="GO:0005085">
    <property type="term" value="F:guanyl-nucleotide exchange factor activity"/>
    <property type="evidence" value="ECO:0007669"/>
    <property type="project" value="UniProtKB-KW"/>
</dbReference>
<dbReference type="InterPro" id="IPR032376">
    <property type="entry name" value="DOCK_N"/>
</dbReference>
<dbReference type="PROSITE" id="PS51650">
    <property type="entry name" value="C2_DOCK"/>
    <property type="match status" value="1"/>
</dbReference>
<dbReference type="Gene3D" id="1.20.58.740">
    <property type="match status" value="1"/>
</dbReference>
<dbReference type="Pfam" id="PF16172">
    <property type="entry name" value="DOCK_N"/>
    <property type="match status" value="1"/>
</dbReference>
<dbReference type="Pfam" id="PF23554">
    <property type="entry name" value="TPR_DOCK"/>
    <property type="match status" value="2"/>
</dbReference>
<dbReference type="OrthoDB" id="18896at2759"/>
<feature type="compositionally biased region" description="Basic and acidic residues" evidence="7">
    <location>
        <begin position="1043"/>
        <end position="1068"/>
    </location>
</feature>
<dbReference type="Pfam" id="PF14429">
    <property type="entry name" value="DOCK-C2"/>
    <property type="match status" value="1"/>
</dbReference>
<evidence type="ECO:0000256" key="7">
    <source>
        <dbReference type="SAM" id="MobiDB-lite"/>
    </source>
</evidence>
<dbReference type="InterPro" id="IPR035892">
    <property type="entry name" value="C2_domain_sf"/>
</dbReference>
<dbReference type="Proteomes" id="UP001149090">
    <property type="component" value="Unassembled WGS sequence"/>
</dbReference>
<dbReference type="InterPro" id="IPR001452">
    <property type="entry name" value="SH3_domain"/>
</dbReference>
<dbReference type="PANTHER" id="PTHR45653">
    <property type="entry name" value="DEDICATOR OF CYTOKINESIS"/>
    <property type="match status" value="1"/>
</dbReference>
<gene>
    <name evidence="11" type="ORF">M0811_09801</name>
</gene>
<dbReference type="InterPro" id="IPR043162">
    <property type="entry name" value="DOCK_C_lobe_C"/>
</dbReference>
<keyword evidence="12" id="KW-1185">Reference proteome</keyword>
<evidence type="ECO:0000256" key="4">
    <source>
        <dbReference type="ARBA" id="ARBA00022658"/>
    </source>
</evidence>
<feature type="region of interest" description="Disordered" evidence="7">
    <location>
        <begin position="399"/>
        <end position="441"/>
    </location>
</feature>
<dbReference type="SUPFAM" id="SSF50044">
    <property type="entry name" value="SH3-domain"/>
    <property type="match status" value="1"/>
</dbReference>
<dbReference type="InterPro" id="IPR027007">
    <property type="entry name" value="C2_DOCK-type_domain"/>
</dbReference>
<comment type="similarity">
    <text evidence="6">Belongs to the DOCK family.</text>
</comment>
<reference evidence="11" key="1">
    <citation type="submission" date="2022-10" db="EMBL/GenBank/DDBJ databases">
        <title>Novel sulphate-reducing endosymbionts in the free-living metamonad Anaeramoeba.</title>
        <authorList>
            <person name="Jerlstrom-Hultqvist J."/>
            <person name="Cepicka I."/>
            <person name="Gallot-Lavallee L."/>
            <person name="Salas-Leiva D."/>
            <person name="Curtis B.A."/>
            <person name="Zahonova K."/>
            <person name="Pipaliya S."/>
            <person name="Dacks J."/>
            <person name="Roger A.J."/>
        </authorList>
    </citation>
    <scope>NUCLEOTIDE SEQUENCE</scope>
    <source>
        <strain evidence="11">BMAN</strain>
    </source>
</reference>
<dbReference type="Pfam" id="PF20422">
    <property type="entry name" value="DHR-2_Lobe_B"/>
    <property type="match status" value="1"/>
</dbReference>
<feature type="domain" description="DOCKER" evidence="10">
    <location>
        <begin position="1378"/>
        <end position="1796"/>
    </location>
</feature>
<feature type="region of interest" description="Disordered" evidence="7">
    <location>
        <begin position="1043"/>
        <end position="1069"/>
    </location>
</feature>
<dbReference type="Gene3D" id="1.25.40.410">
    <property type="match status" value="1"/>
</dbReference>
<dbReference type="InterPro" id="IPR026791">
    <property type="entry name" value="DOCK"/>
</dbReference>
<dbReference type="GO" id="GO:0031267">
    <property type="term" value="F:small GTPase binding"/>
    <property type="evidence" value="ECO:0007669"/>
    <property type="project" value="TreeGrafter"/>
</dbReference>
<evidence type="ECO:0000313" key="12">
    <source>
        <dbReference type="Proteomes" id="UP001149090"/>
    </source>
</evidence>
<dbReference type="Gene3D" id="2.60.40.150">
    <property type="entry name" value="C2 domain"/>
    <property type="match status" value="1"/>
</dbReference>
<dbReference type="PROSITE" id="PS51651">
    <property type="entry name" value="DOCKER"/>
    <property type="match status" value="1"/>
</dbReference>
<keyword evidence="4" id="KW-0344">Guanine-nucleotide releasing factor</keyword>
<dbReference type="SMART" id="SM00326">
    <property type="entry name" value="SH3"/>
    <property type="match status" value="1"/>
</dbReference>
<dbReference type="InterPro" id="IPR036028">
    <property type="entry name" value="SH3-like_dom_sf"/>
</dbReference>
<dbReference type="InterPro" id="IPR043161">
    <property type="entry name" value="DOCK_C_lobe_A"/>
</dbReference>
<protein>
    <submittedName>
        <fullName evidence="11">Dedicator of cytokinesis</fullName>
    </submittedName>
</protein>
<dbReference type="InterPro" id="IPR046770">
    <property type="entry name" value="DOCKER_Lobe_B"/>
</dbReference>
<feature type="compositionally biased region" description="Basic and acidic residues" evidence="7">
    <location>
        <begin position="399"/>
        <end position="412"/>
    </location>
</feature>
<dbReference type="InterPro" id="IPR046773">
    <property type="entry name" value="DOCKER_Lobe_C"/>
</dbReference>
<keyword evidence="2 5" id="KW-0728">SH3 domain</keyword>
<dbReference type="GO" id="GO:0005737">
    <property type="term" value="C:cytoplasm"/>
    <property type="evidence" value="ECO:0007669"/>
    <property type="project" value="UniProtKB-SubCell"/>
</dbReference>
<dbReference type="GO" id="GO:0005886">
    <property type="term" value="C:plasma membrane"/>
    <property type="evidence" value="ECO:0007669"/>
    <property type="project" value="TreeGrafter"/>
</dbReference>
<dbReference type="PROSITE" id="PS50002">
    <property type="entry name" value="SH3"/>
    <property type="match status" value="1"/>
</dbReference>
<dbReference type="PANTHER" id="PTHR45653:SF10">
    <property type="entry name" value="MYOBLAST CITY, ISOFORM B"/>
    <property type="match status" value="1"/>
</dbReference>
<dbReference type="InterPro" id="IPR046769">
    <property type="entry name" value="DOCKER_Lobe_A"/>
</dbReference>
<name>A0A9Q0LFI6_ANAIG</name>
<dbReference type="EMBL" id="JAPDFW010000084">
    <property type="protein sequence ID" value="KAJ5071902.1"/>
    <property type="molecule type" value="Genomic_DNA"/>
</dbReference>
<evidence type="ECO:0000256" key="3">
    <source>
        <dbReference type="ARBA" id="ARBA00022490"/>
    </source>
</evidence>
<evidence type="ECO:0000259" key="10">
    <source>
        <dbReference type="PROSITE" id="PS51651"/>
    </source>
</evidence>
<evidence type="ECO:0000259" key="8">
    <source>
        <dbReference type="PROSITE" id="PS50002"/>
    </source>
</evidence>
<dbReference type="InterPro" id="IPR027357">
    <property type="entry name" value="DOCKER_dom"/>
</dbReference>
<dbReference type="Pfam" id="PF20421">
    <property type="entry name" value="DHR-2_Lobe_C"/>
    <property type="match status" value="1"/>
</dbReference>
<proteinExistence type="inferred from homology"/>
<evidence type="ECO:0000256" key="1">
    <source>
        <dbReference type="ARBA" id="ARBA00004496"/>
    </source>
</evidence>
<feature type="domain" description="C2 DOCK-type" evidence="9">
    <location>
        <begin position="485"/>
        <end position="657"/>
    </location>
</feature>
<feature type="compositionally biased region" description="Basic and acidic residues" evidence="7">
    <location>
        <begin position="420"/>
        <end position="434"/>
    </location>
</feature>
<dbReference type="Pfam" id="PF06920">
    <property type="entry name" value="DHR-2_Lobe_A"/>
    <property type="match status" value="1"/>
</dbReference>
<comment type="caution">
    <text evidence="11">The sequence shown here is derived from an EMBL/GenBank/DDBJ whole genome shotgun (WGS) entry which is preliminary data.</text>
</comment>
<dbReference type="Gene3D" id="2.30.30.40">
    <property type="entry name" value="SH3 Domains"/>
    <property type="match status" value="1"/>
</dbReference>
<dbReference type="Pfam" id="PF00018">
    <property type="entry name" value="SH3_1"/>
    <property type="match status" value="1"/>
</dbReference>
<dbReference type="InterPro" id="IPR056372">
    <property type="entry name" value="TPR_DOCK"/>
</dbReference>
<dbReference type="OMA" id="FCADTYG"/>
<dbReference type="GO" id="GO:0007264">
    <property type="term" value="P:small GTPase-mediated signal transduction"/>
    <property type="evidence" value="ECO:0007669"/>
    <property type="project" value="InterPro"/>
</dbReference>